<dbReference type="GO" id="GO:0160148">
    <property type="term" value="F:tRNA pseudouridine(55) synthase activity"/>
    <property type="evidence" value="ECO:0007669"/>
    <property type="project" value="UniProtKB-EC"/>
</dbReference>
<dbReference type="PANTHER" id="PTHR13767:SF2">
    <property type="entry name" value="PSEUDOURIDYLATE SYNTHASE TRUB1"/>
    <property type="match status" value="1"/>
</dbReference>
<dbReference type="InterPro" id="IPR015225">
    <property type="entry name" value="tRNA_psdUridine_synth_fam2_C"/>
</dbReference>
<feature type="domain" description="Pseudouridine synthase II N-terminal" evidence="6">
    <location>
        <begin position="33"/>
        <end position="197"/>
    </location>
</feature>
<dbReference type="EMBL" id="JBHTCQ010000001">
    <property type="protein sequence ID" value="MFC7405288.1"/>
    <property type="molecule type" value="Genomic_DNA"/>
</dbReference>
<dbReference type="Gene3D" id="2.30.130.10">
    <property type="entry name" value="PUA domain"/>
    <property type="match status" value="1"/>
</dbReference>
<dbReference type="Pfam" id="PF01509">
    <property type="entry name" value="TruB_N"/>
    <property type="match status" value="1"/>
</dbReference>
<keyword evidence="10" id="KW-1185">Reference proteome</keyword>
<comment type="function">
    <text evidence="5">Responsible for synthesis of pseudouridine from uracil-55 in the psi GC loop of transfer RNAs.</text>
</comment>
<gene>
    <name evidence="5 9" type="primary">truB</name>
    <name evidence="9" type="ORF">ACFQQL_09235</name>
</gene>
<reference evidence="10" key="1">
    <citation type="journal article" date="2019" name="Int. J. Syst. Evol. Microbiol.">
        <title>The Global Catalogue of Microorganisms (GCM) 10K type strain sequencing project: providing services to taxonomists for standard genome sequencing and annotation.</title>
        <authorList>
            <consortium name="The Broad Institute Genomics Platform"/>
            <consortium name="The Broad Institute Genome Sequencing Center for Infectious Disease"/>
            <person name="Wu L."/>
            <person name="Ma J."/>
        </authorList>
    </citation>
    <scope>NUCLEOTIDE SEQUENCE [LARGE SCALE GENOMIC DNA]</scope>
    <source>
        <strain evidence="10">JCM 1490</strain>
    </source>
</reference>
<evidence type="ECO:0000256" key="5">
    <source>
        <dbReference type="HAMAP-Rule" id="MF_01080"/>
    </source>
</evidence>
<accession>A0ABW2Q720</accession>
<keyword evidence="3 5" id="KW-0819">tRNA processing</keyword>
<evidence type="ECO:0000256" key="4">
    <source>
        <dbReference type="ARBA" id="ARBA00023235"/>
    </source>
</evidence>
<proteinExistence type="inferred from homology"/>
<evidence type="ECO:0000313" key="9">
    <source>
        <dbReference type="EMBL" id="MFC7405288.1"/>
    </source>
</evidence>
<feature type="active site" description="Nucleophile" evidence="5">
    <location>
        <position position="48"/>
    </location>
</feature>
<dbReference type="SUPFAM" id="SSF55120">
    <property type="entry name" value="Pseudouridine synthase"/>
    <property type="match status" value="1"/>
</dbReference>
<name>A0ABW2Q720_9MICO</name>
<evidence type="ECO:0000313" key="10">
    <source>
        <dbReference type="Proteomes" id="UP001596455"/>
    </source>
</evidence>
<dbReference type="Pfam" id="PF09142">
    <property type="entry name" value="TruB_C"/>
    <property type="match status" value="1"/>
</dbReference>
<dbReference type="CDD" id="cd02573">
    <property type="entry name" value="PseudoU_synth_EcTruB"/>
    <property type="match status" value="1"/>
</dbReference>
<dbReference type="Pfam" id="PF16198">
    <property type="entry name" value="TruB_C_2"/>
    <property type="match status" value="1"/>
</dbReference>
<dbReference type="InterPro" id="IPR014780">
    <property type="entry name" value="tRNA_psdUridine_synth_TruB"/>
</dbReference>
<comment type="catalytic activity">
    <reaction evidence="1 5">
        <text>uridine(55) in tRNA = pseudouridine(55) in tRNA</text>
        <dbReference type="Rhea" id="RHEA:42532"/>
        <dbReference type="Rhea" id="RHEA-COMP:10101"/>
        <dbReference type="Rhea" id="RHEA-COMP:10102"/>
        <dbReference type="ChEBI" id="CHEBI:65314"/>
        <dbReference type="ChEBI" id="CHEBI:65315"/>
        <dbReference type="EC" id="5.4.99.25"/>
    </reaction>
</comment>
<dbReference type="Proteomes" id="UP001596455">
    <property type="component" value="Unassembled WGS sequence"/>
</dbReference>
<feature type="domain" description="tRNA pseudouridylate synthase B C-terminal" evidence="8">
    <location>
        <begin position="198"/>
        <end position="241"/>
    </location>
</feature>
<evidence type="ECO:0000256" key="2">
    <source>
        <dbReference type="ARBA" id="ARBA00005642"/>
    </source>
</evidence>
<feature type="domain" description="tRNA pseudouridine synthase II TruB subfamily 2 C-terminal" evidence="7">
    <location>
        <begin position="265"/>
        <end position="320"/>
    </location>
</feature>
<dbReference type="InterPro" id="IPR020103">
    <property type="entry name" value="PsdUridine_synth_cat_dom_sf"/>
</dbReference>
<dbReference type="InterPro" id="IPR032819">
    <property type="entry name" value="TruB_C"/>
</dbReference>
<dbReference type="InterPro" id="IPR015947">
    <property type="entry name" value="PUA-like_sf"/>
</dbReference>
<dbReference type="NCBIfam" id="TIGR00431">
    <property type="entry name" value="TruB"/>
    <property type="match status" value="1"/>
</dbReference>
<dbReference type="SUPFAM" id="SSF88697">
    <property type="entry name" value="PUA domain-like"/>
    <property type="match status" value="1"/>
</dbReference>
<dbReference type="Gene3D" id="3.30.2350.10">
    <property type="entry name" value="Pseudouridine synthase"/>
    <property type="match status" value="1"/>
</dbReference>
<dbReference type="EC" id="5.4.99.25" evidence="5"/>
<evidence type="ECO:0000259" key="8">
    <source>
        <dbReference type="Pfam" id="PF16198"/>
    </source>
</evidence>
<dbReference type="PANTHER" id="PTHR13767">
    <property type="entry name" value="TRNA-PSEUDOURIDINE SYNTHASE"/>
    <property type="match status" value="1"/>
</dbReference>
<organism evidence="9 10">
    <name type="scientific">Georgenia alba</name>
    <dbReference type="NCBI Taxonomy" id="2233858"/>
    <lineage>
        <taxon>Bacteria</taxon>
        <taxon>Bacillati</taxon>
        <taxon>Actinomycetota</taxon>
        <taxon>Actinomycetes</taxon>
        <taxon>Micrococcales</taxon>
        <taxon>Bogoriellaceae</taxon>
        <taxon>Georgenia</taxon>
    </lineage>
</organism>
<dbReference type="HAMAP" id="MF_01080">
    <property type="entry name" value="TruB_bact"/>
    <property type="match status" value="1"/>
</dbReference>
<dbReference type="InterPro" id="IPR002501">
    <property type="entry name" value="PsdUridine_synth_N"/>
</dbReference>
<dbReference type="InterPro" id="IPR036974">
    <property type="entry name" value="PUA_sf"/>
</dbReference>
<comment type="similarity">
    <text evidence="2 5">Belongs to the pseudouridine synthase TruB family. Type 1 subfamily.</text>
</comment>
<evidence type="ECO:0000256" key="1">
    <source>
        <dbReference type="ARBA" id="ARBA00000385"/>
    </source>
</evidence>
<comment type="caution">
    <text evidence="9">The sequence shown here is derived from an EMBL/GenBank/DDBJ whole genome shotgun (WGS) entry which is preliminary data.</text>
</comment>
<protein>
    <recommendedName>
        <fullName evidence="5">tRNA pseudouridine synthase B</fullName>
        <ecNumber evidence="5">5.4.99.25</ecNumber>
    </recommendedName>
    <alternativeName>
        <fullName evidence="5">tRNA pseudouridine(55) synthase</fullName>
        <shortName evidence="5">Psi55 synthase</shortName>
    </alternativeName>
    <alternativeName>
        <fullName evidence="5">tRNA pseudouridylate synthase</fullName>
    </alternativeName>
    <alternativeName>
        <fullName evidence="5">tRNA-uridine isomerase</fullName>
    </alternativeName>
</protein>
<evidence type="ECO:0000259" key="7">
    <source>
        <dbReference type="Pfam" id="PF09142"/>
    </source>
</evidence>
<evidence type="ECO:0000256" key="3">
    <source>
        <dbReference type="ARBA" id="ARBA00022694"/>
    </source>
</evidence>
<keyword evidence="4 5" id="KW-0413">Isomerase</keyword>
<sequence>MNVPRGAVTAADGLVVVDKPQGWTSHDVVARTRRLAATKKVGHAGTLDPMATGVLVLGVGRATRLLTYLVGADKEYTATVRLGQRTVTDDADGEVTEAAGADGLLGETGSAQKDRLEEAMAALRGPIEQVPSAVSAIKIDGRRSYARVRAGEDVALAARPVTVRRFETTADPVVRAVDGTTVVDLDVVVGCSSGTYVRALARDLGASLGTGGHLIALRRTRVGPFGLEDARTLDTLVAAVEADAAAAEPRGLPVTSLTDASRAAFPVRHLDADETAAIRVGKPLRPTGGEQRTVAALAPDGHVVALLTDDRGRARPAVVLDPA</sequence>
<evidence type="ECO:0000259" key="6">
    <source>
        <dbReference type="Pfam" id="PF01509"/>
    </source>
</evidence>
<dbReference type="RefSeq" id="WP_382393478.1">
    <property type="nucleotide sequence ID" value="NZ_JBHTCQ010000001.1"/>
</dbReference>